<dbReference type="OrthoDB" id="29853at2759"/>
<sequence length="250" mass="27258">MMIEKKAALAKAARRDIATLVEKNKLETARIKVESVIHDDIHVELLEILELYCELLSARFGLLDTSAKEPDPGVYEAVCAIIHAATRTELKELHTLREMLMHKFGREFSLAVMENRDGCVSPRVTRKLTIDTPPDALIEAYLEEISRGYGVPYLPRLPQDGESGDGGGGGLGMPALERKHSEMVAPQLTDPVGATSDRVAAKLPKIPPTEGTATPDVSSSTGQAAAKPTPPAEDEFEALKRRLDALKVRK</sequence>
<dbReference type="STRING" id="933852.A0A0C3BHX9"/>
<dbReference type="Gene3D" id="1.20.1260.60">
    <property type="entry name" value="Vacuolar protein sorting-associated protein Ist1"/>
    <property type="match status" value="1"/>
</dbReference>
<evidence type="ECO:0000313" key="4">
    <source>
        <dbReference type="Proteomes" id="UP000054097"/>
    </source>
</evidence>
<reference evidence="3 4" key="1">
    <citation type="submission" date="2014-04" db="EMBL/GenBank/DDBJ databases">
        <authorList>
            <consortium name="DOE Joint Genome Institute"/>
            <person name="Kuo A."/>
            <person name="Zuccaro A."/>
            <person name="Kohler A."/>
            <person name="Nagy L.G."/>
            <person name="Floudas D."/>
            <person name="Copeland A."/>
            <person name="Barry K.W."/>
            <person name="Cichocki N."/>
            <person name="Veneault-Fourrey C."/>
            <person name="LaButti K."/>
            <person name="Lindquist E.A."/>
            <person name="Lipzen A."/>
            <person name="Lundell T."/>
            <person name="Morin E."/>
            <person name="Murat C."/>
            <person name="Sun H."/>
            <person name="Tunlid A."/>
            <person name="Henrissat B."/>
            <person name="Grigoriev I.V."/>
            <person name="Hibbett D.S."/>
            <person name="Martin F."/>
            <person name="Nordberg H.P."/>
            <person name="Cantor M.N."/>
            <person name="Hua S.X."/>
        </authorList>
    </citation>
    <scope>NUCLEOTIDE SEQUENCE [LARGE SCALE GENOMIC DNA]</scope>
    <source>
        <strain evidence="3 4">MAFF 305830</strain>
    </source>
</reference>
<accession>A0A0C3BHX9</accession>
<dbReference type="PANTHER" id="PTHR12161">
    <property type="entry name" value="IST1 FAMILY MEMBER"/>
    <property type="match status" value="1"/>
</dbReference>
<dbReference type="Pfam" id="PF03398">
    <property type="entry name" value="Ist1"/>
    <property type="match status" value="1"/>
</dbReference>
<keyword evidence="4" id="KW-1185">Reference proteome</keyword>
<protein>
    <recommendedName>
        <fullName evidence="5">DUF292-domain-containing protein</fullName>
    </recommendedName>
</protein>
<dbReference type="HOGENOM" id="CLU_037652_2_0_1"/>
<dbReference type="GO" id="GO:0015031">
    <property type="term" value="P:protein transport"/>
    <property type="evidence" value="ECO:0007669"/>
    <property type="project" value="InterPro"/>
</dbReference>
<evidence type="ECO:0000256" key="1">
    <source>
        <dbReference type="ARBA" id="ARBA00005536"/>
    </source>
</evidence>
<evidence type="ECO:0000256" key="2">
    <source>
        <dbReference type="SAM" id="MobiDB-lite"/>
    </source>
</evidence>
<dbReference type="InterPro" id="IPR042277">
    <property type="entry name" value="IST1-like"/>
</dbReference>
<dbReference type="EMBL" id="KN824281">
    <property type="protein sequence ID" value="KIM31709.1"/>
    <property type="molecule type" value="Genomic_DNA"/>
</dbReference>
<gene>
    <name evidence="3" type="ORF">M408DRAFT_327163</name>
</gene>
<organism evidence="3 4">
    <name type="scientific">Serendipita vermifera MAFF 305830</name>
    <dbReference type="NCBI Taxonomy" id="933852"/>
    <lineage>
        <taxon>Eukaryota</taxon>
        <taxon>Fungi</taxon>
        <taxon>Dikarya</taxon>
        <taxon>Basidiomycota</taxon>
        <taxon>Agaricomycotina</taxon>
        <taxon>Agaricomycetes</taxon>
        <taxon>Sebacinales</taxon>
        <taxon>Serendipitaceae</taxon>
        <taxon>Serendipita</taxon>
    </lineage>
</organism>
<feature type="compositionally biased region" description="Polar residues" evidence="2">
    <location>
        <begin position="211"/>
        <end position="223"/>
    </location>
</feature>
<dbReference type="PANTHER" id="PTHR12161:SF5">
    <property type="entry name" value="IST1 HOMOLOG"/>
    <property type="match status" value="1"/>
</dbReference>
<reference evidence="4" key="2">
    <citation type="submission" date="2015-01" db="EMBL/GenBank/DDBJ databases">
        <title>Evolutionary Origins and Diversification of the Mycorrhizal Mutualists.</title>
        <authorList>
            <consortium name="DOE Joint Genome Institute"/>
            <consortium name="Mycorrhizal Genomics Consortium"/>
            <person name="Kohler A."/>
            <person name="Kuo A."/>
            <person name="Nagy L.G."/>
            <person name="Floudas D."/>
            <person name="Copeland A."/>
            <person name="Barry K.W."/>
            <person name="Cichocki N."/>
            <person name="Veneault-Fourrey C."/>
            <person name="LaButti K."/>
            <person name="Lindquist E.A."/>
            <person name="Lipzen A."/>
            <person name="Lundell T."/>
            <person name="Morin E."/>
            <person name="Murat C."/>
            <person name="Riley R."/>
            <person name="Ohm R."/>
            <person name="Sun H."/>
            <person name="Tunlid A."/>
            <person name="Henrissat B."/>
            <person name="Grigoriev I.V."/>
            <person name="Hibbett D.S."/>
            <person name="Martin F."/>
        </authorList>
    </citation>
    <scope>NUCLEOTIDE SEQUENCE [LARGE SCALE GENOMIC DNA]</scope>
    <source>
        <strain evidence="4">MAFF 305830</strain>
    </source>
</reference>
<proteinExistence type="inferred from homology"/>
<dbReference type="InterPro" id="IPR005061">
    <property type="entry name" value="Ist1"/>
</dbReference>
<feature type="region of interest" description="Disordered" evidence="2">
    <location>
        <begin position="156"/>
        <end position="175"/>
    </location>
</feature>
<evidence type="ECO:0008006" key="5">
    <source>
        <dbReference type="Google" id="ProtNLM"/>
    </source>
</evidence>
<dbReference type="AlphaFoldDB" id="A0A0C3BHX9"/>
<dbReference type="Proteomes" id="UP000054097">
    <property type="component" value="Unassembled WGS sequence"/>
</dbReference>
<comment type="similarity">
    <text evidence="1">Belongs to the IST1 family.</text>
</comment>
<dbReference type="FunFam" id="1.20.1260.60:FF:000002">
    <property type="entry name" value="Vacuolar protein sorting-associated protein IST1"/>
    <property type="match status" value="1"/>
</dbReference>
<feature type="region of interest" description="Disordered" evidence="2">
    <location>
        <begin position="188"/>
        <end position="236"/>
    </location>
</feature>
<evidence type="ECO:0000313" key="3">
    <source>
        <dbReference type="EMBL" id="KIM31709.1"/>
    </source>
</evidence>
<name>A0A0C3BHX9_SERVB</name>